<keyword evidence="3" id="KW-1185">Reference proteome</keyword>
<proteinExistence type="predicted"/>
<sequence>MKPQHNPGKFRLQFKELTQRINFTYKNCSKVNNKDNFYRRNYKAGGKVSSISKGLESIYIGKLIRCCTAGREVPRCLRYLEDTAIKVEGGQWVVYGWTYAEILRREEDPPGDRGRKVKEFFNLCINLHAKSLLDLHQVMVMITHAGKLGPLGEEMVQQGTKTGSGSCSMEQIILKRARSFSLKVPTLDLIGPTVYGDDPVKRSILDFYPQLYSDKGLVRSTQAMLDAMRDAPHSNHEQTPPAKKKKQPEPDLTREVIEDEEIDPPISEEAVKEELLGEEDIDNFTIKGVSEPEGDLDKLKSSQDPGLIQFEDLDPSLVPNAGSVSASDRDVLLFVTNPEIIVRLNPSLFPSGVGWSAKSLLPSDGQCKSKKSDAISEQPPPLPDPLPKIPADCRETLLEVNFTPEEYLEQTVTEDYYAQGIKLVDGVRRVVFYHRLNM</sequence>
<dbReference type="Proteomes" id="UP000198287">
    <property type="component" value="Unassembled WGS sequence"/>
</dbReference>
<dbReference type="STRING" id="158441.A0A226DR68"/>
<name>A0A226DR68_FOLCA</name>
<dbReference type="AlphaFoldDB" id="A0A226DR68"/>
<organism evidence="2 3">
    <name type="scientific">Folsomia candida</name>
    <name type="common">Springtail</name>
    <dbReference type="NCBI Taxonomy" id="158441"/>
    <lineage>
        <taxon>Eukaryota</taxon>
        <taxon>Metazoa</taxon>
        <taxon>Ecdysozoa</taxon>
        <taxon>Arthropoda</taxon>
        <taxon>Hexapoda</taxon>
        <taxon>Collembola</taxon>
        <taxon>Entomobryomorpha</taxon>
        <taxon>Isotomoidea</taxon>
        <taxon>Isotomidae</taxon>
        <taxon>Proisotominae</taxon>
        <taxon>Folsomia</taxon>
    </lineage>
</organism>
<dbReference type="OrthoDB" id="8964250at2759"/>
<protein>
    <submittedName>
        <fullName evidence="2">Uncharacterized protein</fullName>
    </submittedName>
</protein>
<evidence type="ECO:0000256" key="1">
    <source>
        <dbReference type="SAM" id="MobiDB-lite"/>
    </source>
</evidence>
<comment type="caution">
    <text evidence="2">The sequence shown here is derived from an EMBL/GenBank/DDBJ whole genome shotgun (WGS) entry which is preliminary data.</text>
</comment>
<feature type="region of interest" description="Disordered" evidence="1">
    <location>
        <begin position="230"/>
        <end position="254"/>
    </location>
</feature>
<feature type="region of interest" description="Disordered" evidence="1">
    <location>
        <begin position="364"/>
        <end position="388"/>
    </location>
</feature>
<gene>
    <name evidence="2" type="ORF">Fcan01_17519</name>
</gene>
<feature type="compositionally biased region" description="Pro residues" evidence="1">
    <location>
        <begin position="378"/>
        <end position="388"/>
    </location>
</feature>
<evidence type="ECO:0000313" key="3">
    <source>
        <dbReference type="Proteomes" id="UP000198287"/>
    </source>
</evidence>
<evidence type="ECO:0000313" key="2">
    <source>
        <dbReference type="EMBL" id="OXA47167.1"/>
    </source>
</evidence>
<accession>A0A226DR68</accession>
<dbReference type="EMBL" id="LNIX01000013">
    <property type="protein sequence ID" value="OXA47167.1"/>
    <property type="molecule type" value="Genomic_DNA"/>
</dbReference>
<reference evidence="2 3" key="1">
    <citation type="submission" date="2015-12" db="EMBL/GenBank/DDBJ databases">
        <title>The genome of Folsomia candida.</title>
        <authorList>
            <person name="Faddeeva A."/>
            <person name="Derks M.F."/>
            <person name="Anvar Y."/>
            <person name="Smit S."/>
            <person name="Van Straalen N."/>
            <person name="Roelofs D."/>
        </authorList>
    </citation>
    <scope>NUCLEOTIDE SEQUENCE [LARGE SCALE GENOMIC DNA]</scope>
    <source>
        <strain evidence="2 3">VU population</strain>
        <tissue evidence="2">Whole body</tissue>
    </source>
</reference>